<dbReference type="Gene3D" id="1.10.260.40">
    <property type="entry name" value="lambda repressor-like DNA-binding domains"/>
    <property type="match status" value="1"/>
</dbReference>
<dbReference type="RefSeq" id="WP_003370732.1">
    <property type="nucleotide sequence ID" value="NZ_JACBBA010000004.1"/>
</dbReference>
<sequence length="75" mass="8539">MNINLLKSKRVEKGLIQKNVAKSLELTEKTYNHKENGKIPFKPDEISLLSNLLELNISEINQIFFDDNLPIGKTG</sequence>
<proteinExistence type="predicted"/>
<dbReference type="InterPro" id="IPR010982">
    <property type="entry name" value="Lambda_DNA-bd_dom_sf"/>
</dbReference>
<name>A0A6B4JNZ3_CLOBO</name>
<gene>
    <name evidence="1" type="ORF">FDG31_10465</name>
</gene>
<dbReference type="Proteomes" id="UP000486903">
    <property type="component" value="Unassembled WGS sequence"/>
</dbReference>
<dbReference type="AlphaFoldDB" id="A0A6B4JNZ3"/>
<reference evidence="1 2" key="1">
    <citation type="submission" date="2019-04" db="EMBL/GenBank/DDBJ databases">
        <title>Genome sequencing of Clostridium botulinum Groups I-IV and Clostridium butyricum.</title>
        <authorList>
            <person name="Brunt J."/>
            <person name="Van Vliet A.H.M."/>
            <person name="Stringer S.C."/>
            <person name="Carter A.T."/>
            <person name="Peck M.W."/>
        </authorList>
    </citation>
    <scope>NUCLEOTIDE SEQUENCE [LARGE SCALE GENOMIC DNA]</scope>
    <source>
        <strain evidence="1 2">BL81</strain>
    </source>
</reference>
<dbReference type="GO" id="GO:0003677">
    <property type="term" value="F:DNA binding"/>
    <property type="evidence" value="ECO:0007669"/>
    <property type="project" value="InterPro"/>
</dbReference>
<organism evidence="1 2">
    <name type="scientific">Clostridium botulinum</name>
    <dbReference type="NCBI Taxonomy" id="1491"/>
    <lineage>
        <taxon>Bacteria</taxon>
        <taxon>Bacillati</taxon>
        <taxon>Bacillota</taxon>
        <taxon>Clostridia</taxon>
        <taxon>Eubacteriales</taxon>
        <taxon>Clostridiaceae</taxon>
        <taxon>Clostridium</taxon>
    </lineage>
</organism>
<accession>A0A6B4JNZ3</accession>
<dbReference type="InterPro" id="IPR008003">
    <property type="entry name" value="DUF739"/>
</dbReference>
<protein>
    <submittedName>
        <fullName evidence="1">DUF739 family protein</fullName>
    </submittedName>
</protein>
<dbReference type="InterPro" id="IPR001387">
    <property type="entry name" value="Cro/C1-type_HTH"/>
</dbReference>
<dbReference type="SUPFAM" id="SSF47413">
    <property type="entry name" value="lambda repressor-like DNA-binding domains"/>
    <property type="match status" value="1"/>
</dbReference>
<evidence type="ECO:0000313" key="1">
    <source>
        <dbReference type="EMBL" id="NFV26587.1"/>
    </source>
</evidence>
<comment type="caution">
    <text evidence="1">The sequence shown here is derived from an EMBL/GenBank/DDBJ whole genome shotgun (WGS) entry which is preliminary data.</text>
</comment>
<dbReference type="Pfam" id="PF05339">
    <property type="entry name" value="DUF739"/>
    <property type="match status" value="1"/>
</dbReference>
<evidence type="ECO:0000313" key="2">
    <source>
        <dbReference type="Proteomes" id="UP000486903"/>
    </source>
</evidence>
<dbReference type="SMART" id="SM00530">
    <property type="entry name" value="HTH_XRE"/>
    <property type="match status" value="1"/>
</dbReference>
<dbReference type="PROSITE" id="PS50943">
    <property type="entry name" value="HTH_CROC1"/>
    <property type="match status" value="1"/>
</dbReference>
<dbReference type="EMBL" id="SXFB01000006">
    <property type="protein sequence ID" value="NFV26587.1"/>
    <property type="molecule type" value="Genomic_DNA"/>
</dbReference>